<evidence type="ECO:0000259" key="1">
    <source>
        <dbReference type="PROSITE" id="PS50943"/>
    </source>
</evidence>
<dbReference type="InterPro" id="IPR010982">
    <property type="entry name" value="Lambda_DNA-bd_dom_sf"/>
</dbReference>
<dbReference type="EMBL" id="CP092418">
    <property type="protein sequence ID" value="USD21221.1"/>
    <property type="molecule type" value="Genomic_DNA"/>
</dbReference>
<dbReference type="SUPFAM" id="SSF47413">
    <property type="entry name" value="lambda repressor-like DNA-binding domains"/>
    <property type="match status" value="1"/>
</dbReference>
<sequence length="98" mass="11251">MGRFNSLWTYRRMSIQQRLSNPCRERELTQQQMTDAIGVHVNQIQRYEAGATQPSPEALKTIAVAMSITFGSLVLDENERGPDKQLRLQFEAINQLPM</sequence>
<reference evidence="2" key="1">
    <citation type="submission" date="2022-02" db="EMBL/GenBank/DDBJ databases">
        <title>Coral-associated bacteria.</title>
        <authorList>
            <person name="Tang K."/>
            <person name="Wang X."/>
        </authorList>
    </citation>
    <scope>NUCLEOTIDE SEQUENCE</scope>
    <source>
        <strain evidence="2">SCSIO 43006</strain>
    </source>
</reference>
<dbReference type="Proteomes" id="UP001055658">
    <property type="component" value="Chromosome"/>
</dbReference>
<feature type="domain" description="HTH cro/C1-type" evidence="1">
    <location>
        <begin position="25"/>
        <end position="73"/>
    </location>
</feature>
<organism evidence="2 3">
    <name type="scientific">Microbulbifer variabilis</name>
    <dbReference type="NCBI Taxonomy" id="266805"/>
    <lineage>
        <taxon>Bacteria</taxon>
        <taxon>Pseudomonadati</taxon>
        <taxon>Pseudomonadota</taxon>
        <taxon>Gammaproteobacteria</taxon>
        <taxon>Cellvibrionales</taxon>
        <taxon>Microbulbiferaceae</taxon>
        <taxon>Microbulbifer</taxon>
    </lineage>
</organism>
<dbReference type="InterPro" id="IPR049639">
    <property type="entry name" value="RstR"/>
</dbReference>
<dbReference type="InterPro" id="IPR001387">
    <property type="entry name" value="Cro/C1-type_HTH"/>
</dbReference>
<evidence type="ECO:0000313" key="2">
    <source>
        <dbReference type="EMBL" id="USD21221.1"/>
    </source>
</evidence>
<accession>A0ABY4VAA2</accession>
<gene>
    <name evidence="2" type="ORF">MJO52_19500</name>
</gene>
<dbReference type="RefSeq" id="WP_252083621.1">
    <property type="nucleotide sequence ID" value="NZ_CP092418.1"/>
</dbReference>
<evidence type="ECO:0000313" key="3">
    <source>
        <dbReference type="Proteomes" id="UP001055658"/>
    </source>
</evidence>
<name>A0ABY4VAA2_9GAMM</name>
<dbReference type="CDD" id="cd00093">
    <property type="entry name" value="HTH_XRE"/>
    <property type="match status" value="1"/>
</dbReference>
<protein>
    <submittedName>
        <fullName evidence="2">Helix-turn-helix transcriptional regulator</fullName>
    </submittedName>
</protein>
<dbReference type="Gene3D" id="1.10.260.40">
    <property type="entry name" value="lambda repressor-like DNA-binding domains"/>
    <property type="match status" value="1"/>
</dbReference>
<keyword evidence="3" id="KW-1185">Reference proteome</keyword>
<proteinExistence type="predicted"/>
<dbReference type="Pfam" id="PF01381">
    <property type="entry name" value="HTH_3"/>
    <property type="match status" value="1"/>
</dbReference>
<dbReference type="SMART" id="SM00530">
    <property type="entry name" value="HTH_XRE"/>
    <property type="match status" value="1"/>
</dbReference>
<dbReference type="NCBIfam" id="NF041951">
    <property type="entry name" value="phage_RstR"/>
    <property type="match status" value="1"/>
</dbReference>
<dbReference type="PROSITE" id="PS50943">
    <property type="entry name" value="HTH_CROC1"/>
    <property type="match status" value="1"/>
</dbReference>